<keyword evidence="1" id="KW-0862">Zinc</keyword>
<evidence type="ECO:0000313" key="4">
    <source>
        <dbReference type="EMBL" id="KAI5068050.1"/>
    </source>
</evidence>
<dbReference type="PANTHER" id="PTHR33977:SF1">
    <property type="entry name" value="ZINC ION BINDING PROTEIN"/>
    <property type="match status" value="1"/>
</dbReference>
<dbReference type="Proteomes" id="UP000886520">
    <property type="component" value="Chromosome 16"/>
</dbReference>
<organism evidence="4 5">
    <name type="scientific">Adiantum capillus-veneris</name>
    <name type="common">Maidenhair fern</name>
    <dbReference type="NCBI Taxonomy" id="13818"/>
    <lineage>
        <taxon>Eukaryota</taxon>
        <taxon>Viridiplantae</taxon>
        <taxon>Streptophyta</taxon>
        <taxon>Embryophyta</taxon>
        <taxon>Tracheophyta</taxon>
        <taxon>Polypodiopsida</taxon>
        <taxon>Polypodiidae</taxon>
        <taxon>Polypodiales</taxon>
        <taxon>Pteridineae</taxon>
        <taxon>Pteridaceae</taxon>
        <taxon>Vittarioideae</taxon>
        <taxon>Adiantum</taxon>
    </lineage>
</organism>
<gene>
    <name evidence="4" type="ORF">GOP47_0016395</name>
</gene>
<dbReference type="PANTHER" id="PTHR33977">
    <property type="entry name" value="ZINC ION BINDING PROTEIN"/>
    <property type="match status" value="1"/>
</dbReference>
<evidence type="ECO:0000256" key="2">
    <source>
        <dbReference type="SAM" id="MobiDB-lite"/>
    </source>
</evidence>
<evidence type="ECO:0000259" key="3">
    <source>
        <dbReference type="PROSITE" id="PS50966"/>
    </source>
</evidence>
<keyword evidence="1" id="KW-0479">Metal-binding</keyword>
<keyword evidence="5" id="KW-1185">Reference proteome</keyword>
<accession>A0A9D4ZC12</accession>
<reference evidence="4" key="1">
    <citation type="submission" date="2021-01" db="EMBL/GenBank/DDBJ databases">
        <title>Adiantum capillus-veneris genome.</title>
        <authorList>
            <person name="Fang Y."/>
            <person name="Liao Q."/>
        </authorList>
    </citation>
    <scope>NUCLEOTIDE SEQUENCE</scope>
    <source>
        <strain evidence="4">H3</strain>
        <tissue evidence="4">Leaf</tissue>
    </source>
</reference>
<name>A0A9D4ZC12_ADICA</name>
<feature type="domain" description="SWIM-type" evidence="3">
    <location>
        <begin position="538"/>
        <end position="569"/>
    </location>
</feature>
<proteinExistence type="predicted"/>
<dbReference type="EMBL" id="JABFUD020000016">
    <property type="protein sequence ID" value="KAI5068050.1"/>
    <property type="molecule type" value="Genomic_DNA"/>
</dbReference>
<dbReference type="GO" id="GO:0008270">
    <property type="term" value="F:zinc ion binding"/>
    <property type="evidence" value="ECO:0007669"/>
    <property type="project" value="UniProtKB-KW"/>
</dbReference>
<dbReference type="AlphaFoldDB" id="A0A9D4ZC12"/>
<dbReference type="InterPro" id="IPR007527">
    <property type="entry name" value="Znf_SWIM"/>
</dbReference>
<feature type="region of interest" description="Disordered" evidence="2">
    <location>
        <begin position="45"/>
        <end position="67"/>
    </location>
</feature>
<keyword evidence="1" id="KW-0863">Zinc-finger</keyword>
<sequence length="684" mass="78591">MDGRNAEKSQARKKVSFLGVGHPWRFQVVTGIVIHRYWCVYGPDTKPRKHKKAVSSTDTKRTRPRVTPSRFQKGCGCHFIVHRLVLLPDAARISYVHPHHTNDDDLICHAVDLDRLKLGLGIVAPWLSYEIKRWVVAFLCAGFTLQQVFDRHVRALHERRQRNLSYQISRDDFLTPKDVSNIAKQLARIRQEVENGDALSARLWCILNTRDVFIYQEQNLADNVHFILGLQTDWQLEVMLKFGHDRLIAMNSTLRANQYKLYLLSIVVLDQHQSAIPVAWIITSSCCGPTVKRWLQVLHNRAVSMNGEWKPNAFAIDDAAVDVEAIRSVFNIPMLLCLWHVRRCWLKHLIRKVKGWDIRAAMLNALGRIMNVPSQLGQGNMQRLRPADLLVNEFMTQFNAQGEFMAYFRERWEKEIDTWVWAARTFSHANLETNASMEAFYGILKQRFLTGKQNIHGQPIDWLFHVLTTEATPYFWYQQHAKEGDGKILAAMPTNVESSVARALRIPDTDVRYSRNIHFPSVAYVRSQSKREIWHEVFNAQSGWACCTCDWGVKGNICKHLFKVILMEGAPVSSMTPSSMALADDSFPTHESLQLEPTILEQEAYHEPHLTTLLLRETAHPPPCDGIEEDIQRLQQQTLQLAGGNFSLLQLLRDDMMRTQQVLLEARSGSLDVIPQAGTHFRTL</sequence>
<evidence type="ECO:0000313" key="5">
    <source>
        <dbReference type="Proteomes" id="UP000886520"/>
    </source>
</evidence>
<dbReference type="OrthoDB" id="1886636at2759"/>
<comment type="caution">
    <text evidence="4">The sequence shown here is derived from an EMBL/GenBank/DDBJ whole genome shotgun (WGS) entry which is preliminary data.</text>
</comment>
<dbReference type="PROSITE" id="PS50966">
    <property type="entry name" value="ZF_SWIM"/>
    <property type="match status" value="1"/>
</dbReference>
<protein>
    <recommendedName>
        <fullName evidence="3">SWIM-type domain-containing protein</fullName>
    </recommendedName>
</protein>
<evidence type="ECO:0000256" key="1">
    <source>
        <dbReference type="PROSITE-ProRule" id="PRU00325"/>
    </source>
</evidence>